<keyword evidence="2 6" id="KW-1133">Transmembrane helix</keyword>
<comment type="caution">
    <text evidence="9">The sequence shown here is derived from an EMBL/GenBank/DDBJ whole genome shotgun (WGS) entry which is preliminary data.</text>
</comment>
<dbReference type="InterPro" id="IPR004089">
    <property type="entry name" value="MCPsignal_dom"/>
</dbReference>
<feature type="domain" description="HAMP" evidence="8">
    <location>
        <begin position="183"/>
        <end position="235"/>
    </location>
</feature>
<evidence type="ECO:0000256" key="2">
    <source>
        <dbReference type="ARBA" id="ARBA00022989"/>
    </source>
</evidence>
<dbReference type="CDD" id="cd06225">
    <property type="entry name" value="HAMP"/>
    <property type="match status" value="1"/>
</dbReference>
<protein>
    <submittedName>
        <fullName evidence="9">Methyl-accepting chemotaxis protein</fullName>
    </submittedName>
</protein>
<evidence type="ECO:0000256" key="4">
    <source>
        <dbReference type="ARBA" id="ARBA00029447"/>
    </source>
</evidence>
<organism evidence="9 10">
    <name type="scientific">Sanguibacter hominis ATCC BAA-789</name>
    <dbReference type="NCBI Taxonomy" id="1312740"/>
    <lineage>
        <taxon>Bacteria</taxon>
        <taxon>Bacillati</taxon>
        <taxon>Actinomycetota</taxon>
        <taxon>Actinomycetes</taxon>
        <taxon>Micrococcales</taxon>
        <taxon>Sanguibacteraceae</taxon>
        <taxon>Sanguibacter</taxon>
    </lineage>
</organism>
<dbReference type="Proteomes" id="UP000774283">
    <property type="component" value="Unassembled WGS sequence"/>
</dbReference>
<evidence type="ECO:0000256" key="3">
    <source>
        <dbReference type="ARBA" id="ARBA00023224"/>
    </source>
</evidence>
<dbReference type="GO" id="GO:0016020">
    <property type="term" value="C:membrane"/>
    <property type="evidence" value="ECO:0007669"/>
    <property type="project" value="InterPro"/>
</dbReference>
<dbReference type="SUPFAM" id="SSF58104">
    <property type="entry name" value="Methyl-accepting chemotaxis protein (MCP) signaling domain"/>
    <property type="match status" value="1"/>
</dbReference>
<dbReference type="GO" id="GO:0006935">
    <property type="term" value="P:chemotaxis"/>
    <property type="evidence" value="ECO:0007669"/>
    <property type="project" value="InterPro"/>
</dbReference>
<dbReference type="SMART" id="SM00304">
    <property type="entry name" value="HAMP"/>
    <property type="match status" value="1"/>
</dbReference>
<evidence type="ECO:0000313" key="9">
    <source>
        <dbReference type="EMBL" id="NKX93032.1"/>
    </source>
</evidence>
<dbReference type="InterPro" id="IPR003660">
    <property type="entry name" value="HAMP_dom"/>
</dbReference>
<dbReference type="AlphaFoldDB" id="A0A9X5IPB1"/>
<feature type="domain" description="Methyl-accepting transducer" evidence="7">
    <location>
        <begin position="247"/>
        <end position="469"/>
    </location>
</feature>
<dbReference type="Pfam" id="PF00672">
    <property type="entry name" value="HAMP"/>
    <property type="match status" value="1"/>
</dbReference>
<dbReference type="SMART" id="SM00283">
    <property type="entry name" value="MA"/>
    <property type="match status" value="1"/>
</dbReference>
<dbReference type="PANTHER" id="PTHR32089">
    <property type="entry name" value="METHYL-ACCEPTING CHEMOTAXIS PROTEIN MCPB"/>
    <property type="match status" value="1"/>
</dbReference>
<evidence type="ECO:0000256" key="6">
    <source>
        <dbReference type="SAM" id="Phobius"/>
    </source>
</evidence>
<dbReference type="PANTHER" id="PTHR32089:SF112">
    <property type="entry name" value="LYSOZYME-LIKE PROTEIN-RELATED"/>
    <property type="match status" value="1"/>
</dbReference>
<evidence type="ECO:0000259" key="7">
    <source>
        <dbReference type="PROSITE" id="PS50111"/>
    </source>
</evidence>
<dbReference type="PRINTS" id="PR00260">
    <property type="entry name" value="CHEMTRNSDUCR"/>
</dbReference>
<dbReference type="PROSITE" id="PS50111">
    <property type="entry name" value="CHEMOTAXIS_TRANSDUC_2"/>
    <property type="match status" value="1"/>
</dbReference>
<reference evidence="9 10" key="1">
    <citation type="submission" date="2020-04" db="EMBL/GenBank/DDBJ databases">
        <title>MicrobeNet Type strains.</title>
        <authorList>
            <person name="Nicholson A.C."/>
        </authorList>
    </citation>
    <scope>NUCLEOTIDE SEQUENCE [LARGE SCALE GENOMIC DNA]</scope>
    <source>
        <strain evidence="9 10">ATCC BAA-789</strain>
    </source>
</reference>
<dbReference type="GO" id="GO:0004888">
    <property type="term" value="F:transmembrane signaling receptor activity"/>
    <property type="evidence" value="ECO:0007669"/>
    <property type="project" value="InterPro"/>
</dbReference>
<accession>A0A9X5IPB1</accession>
<gene>
    <name evidence="9" type="ORF">HF995_07045</name>
</gene>
<feature type="transmembrane region" description="Helical" evidence="6">
    <location>
        <begin position="162"/>
        <end position="182"/>
    </location>
</feature>
<keyword evidence="3 5" id="KW-0807">Transducer</keyword>
<dbReference type="InterPro" id="IPR004090">
    <property type="entry name" value="Chemotax_Me-accpt_rcpt"/>
</dbReference>
<evidence type="ECO:0000259" key="8">
    <source>
        <dbReference type="PROSITE" id="PS50885"/>
    </source>
</evidence>
<sequence>MGALALTTAQALSDGQERMYLEHVVPLDELDEIQRMMQGNRVRANLFAFESPADRAALRAELTERTATLEALVADYMPRAVDPDRTAAGLDSARAFVAAFESEFVPAVESGATNLDVVYHDKIYPVGDAALNAFSEEAEAHATATSAAYDEGEALMSSRRTILVVALVLGLGAALALAWTVVRGITRTVTDVQRTADAMATGDLTRDPAVTSRDELGEMAGALVRAQASLRETLAKAGSASGTIAASSEQMSAAGTQVAAGAEETSAQASVVAVAAEQVSRNVEAVSAGAEQMGASIREIALNAHEAARVAQQATSVAATTNETVSRLGRSSHEIGNVVKLITSIAEQTNLLALNATIEAARAGEAGKGFAVVASEVKELAQETARATEDIVRKVQVIQDDSGDAVAAIAQITDIIASINSFQMTIASAVEEQTATTAEISRGVIEAATGSSEIAANITGVATAASTTTEVVTQMQEATRELAHMSVDLKAHLDTFRY</sequence>
<name>A0A9X5IPB1_9MICO</name>
<dbReference type="Pfam" id="PF00015">
    <property type="entry name" value="MCPsignal"/>
    <property type="match status" value="1"/>
</dbReference>
<comment type="similarity">
    <text evidence="4">Belongs to the methyl-accepting chemotaxis (MCP) protein family.</text>
</comment>
<proteinExistence type="inferred from homology"/>
<keyword evidence="10" id="KW-1185">Reference proteome</keyword>
<evidence type="ECO:0000256" key="5">
    <source>
        <dbReference type="PROSITE-ProRule" id="PRU00284"/>
    </source>
</evidence>
<keyword evidence="6" id="KW-0472">Membrane</keyword>
<keyword evidence="1 6" id="KW-0812">Transmembrane</keyword>
<evidence type="ECO:0000313" key="10">
    <source>
        <dbReference type="Proteomes" id="UP000774283"/>
    </source>
</evidence>
<dbReference type="PROSITE" id="PS50885">
    <property type="entry name" value="HAMP"/>
    <property type="match status" value="1"/>
</dbReference>
<dbReference type="Gene3D" id="1.10.287.950">
    <property type="entry name" value="Methyl-accepting chemotaxis protein"/>
    <property type="match status" value="1"/>
</dbReference>
<dbReference type="EMBL" id="JAAXOW010000002">
    <property type="protein sequence ID" value="NKX93032.1"/>
    <property type="molecule type" value="Genomic_DNA"/>
</dbReference>
<dbReference type="GO" id="GO:0007165">
    <property type="term" value="P:signal transduction"/>
    <property type="evidence" value="ECO:0007669"/>
    <property type="project" value="UniProtKB-KW"/>
</dbReference>
<evidence type="ECO:0000256" key="1">
    <source>
        <dbReference type="ARBA" id="ARBA00022692"/>
    </source>
</evidence>